<name>A0A4R5M3H8_9BURK</name>
<evidence type="ECO:0008006" key="3">
    <source>
        <dbReference type="Google" id="ProtNLM"/>
    </source>
</evidence>
<dbReference type="Proteomes" id="UP000295722">
    <property type="component" value="Unassembled WGS sequence"/>
</dbReference>
<evidence type="ECO:0000313" key="1">
    <source>
        <dbReference type="EMBL" id="TDG19718.1"/>
    </source>
</evidence>
<protein>
    <recommendedName>
        <fullName evidence="3">Methyl-accepting chemotaxis protein (MCP) signaling protein</fullName>
    </recommendedName>
</protein>
<sequence>MGLALAQMDVVTQQNAAFVGESAAAAAAASLAERARSLNMLIAAFKVERATGIGPGGYRT</sequence>
<dbReference type="EMBL" id="SMRP01000020">
    <property type="protein sequence ID" value="TDG19718.1"/>
    <property type="molecule type" value="Genomic_DNA"/>
</dbReference>
<accession>A0A4R5M3H8</accession>
<dbReference type="AlphaFoldDB" id="A0A4R5M3H8"/>
<proteinExistence type="predicted"/>
<comment type="caution">
    <text evidence="1">The sequence shown here is derived from an EMBL/GenBank/DDBJ whole genome shotgun (WGS) entry which is preliminary data.</text>
</comment>
<reference evidence="1 2" key="1">
    <citation type="submission" date="2019-03" db="EMBL/GenBank/DDBJ databases">
        <title>Paraburkholderia sp. 4M-K11, isolated from subtropical forest soil.</title>
        <authorList>
            <person name="Gao Z.-H."/>
            <person name="Qiu L.-H."/>
        </authorList>
    </citation>
    <scope>NUCLEOTIDE SEQUENCE [LARGE SCALE GENOMIC DNA]</scope>
    <source>
        <strain evidence="1 2">4M-K11</strain>
    </source>
</reference>
<organism evidence="1 2">
    <name type="scientific">Paraburkholderia silviterrae</name>
    <dbReference type="NCBI Taxonomy" id="2528715"/>
    <lineage>
        <taxon>Bacteria</taxon>
        <taxon>Pseudomonadati</taxon>
        <taxon>Pseudomonadota</taxon>
        <taxon>Betaproteobacteria</taxon>
        <taxon>Burkholderiales</taxon>
        <taxon>Burkholderiaceae</taxon>
        <taxon>Paraburkholderia</taxon>
    </lineage>
</organism>
<evidence type="ECO:0000313" key="2">
    <source>
        <dbReference type="Proteomes" id="UP000295722"/>
    </source>
</evidence>
<gene>
    <name evidence="1" type="ORF">EYW47_29575</name>
</gene>
<keyword evidence="2" id="KW-1185">Reference proteome</keyword>
<dbReference type="RefSeq" id="WP_165976710.1">
    <property type="nucleotide sequence ID" value="NZ_JBHUCW010000030.1"/>
</dbReference>